<evidence type="ECO:0000313" key="4">
    <source>
        <dbReference type="EMBL" id="OHT07754.1"/>
    </source>
</evidence>
<keyword evidence="2" id="KW-0378">Hydrolase</keyword>
<dbReference type="Pfam" id="PF00233">
    <property type="entry name" value="PDEase_I"/>
    <property type="match status" value="1"/>
</dbReference>
<dbReference type="InterPro" id="IPR002073">
    <property type="entry name" value="PDEase_catalytic_dom"/>
</dbReference>
<dbReference type="SUPFAM" id="SSF109604">
    <property type="entry name" value="HD-domain/PDEase-like"/>
    <property type="match status" value="1"/>
</dbReference>
<reference evidence="4" key="1">
    <citation type="submission" date="2016-10" db="EMBL/GenBank/DDBJ databases">
        <authorList>
            <person name="Benchimol M."/>
            <person name="Almeida L.G."/>
            <person name="Vasconcelos A.T."/>
            <person name="Perreira-Neves A."/>
            <person name="Rosa I.A."/>
            <person name="Tasca T."/>
            <person name="Bogo M.R."/>
            <person name="de Souza W."/>
        </authorList>
    </citation>
    <scope>NUCLEOTIDE SEQUENCE [LARGE SCALE GENOMIC DNA]</scope>
    <source>
        <strain evidence="4">K</strain>
    </source>
</reference>
<dbReference type="VEuPathDB" id="TrichDB:TRFO_23940"/>
<evidence type="ECO:0000313" key="5">
    <source>
        <dbReference type="Proteomes" id="UP000179807"/>
    </source>
</evidence>
<dbReference type="AlphaFoldDB" id="A0A1J4K9X1"/>
<keyword evidence="1" id="KW-0479">Metal-binding</keyword>
<keyword evidence="5" id="KW-1185">Reference proteome</keyword>
<dbReference type="PANTHER" id="PTHR11347">
    <property type="entry name" value="CYCLIC NUCLEOTIDE PHOSPHODIESTERASE"/>
    <property type="match status" value="1"/>
</dbReference>
<protein>
    <recommendedName>
        <fullName evidence="3">PDEase domain-containing protein</fullName>
    </recommendedName>
</protein>
<organism evidence="4 5">
    <name type="scientific">Tritrichomonas foetus</name>
    <dbReference type="NCBI Taxonomy" id="1144522"/>
    <lineage>
        <taxon>Eukaryota</taxon>
        <taxon>Metamonada</taxon>
        <taxon>Parabasalia</taxon>
        <taxon>Tritrichomonadida</taxon>
        <taxon>Tritrichomonadidae</taxon>
        <taxon>Tritrichomonas</taxon>
    </lineage>
</organism>
<dbReference type="EMBL" id="MLAK01000687">
    <property type="protein sequence ID" value="OHT07754.1"/>
    <property type="molecule type" value="Genomic_DNA"/>
</dbReference>
<dbReference type="Gene3D" id="1.10.1300.10">
    <property type="entry name" value="3'5'-cyclic nucleotide phosphodiesterase, catalytic domain"/>
    <property type="match status" value="1"/>
</dbReference>
<gene>
    <name evidence="4" type="ORF">TRFO_23940</name>
</gene>
<dbReference type="PROSITE" id="PS51845">
    <property type="entry name" value="PDEASE_I_2"/>
    <property type="match status" value="1"/>
</dbReference>
<dbReference type="GO" id="GO:0046872">
    <property type="term" value="F:metal ion binding"/>
    <property type="evidence" value="ECO:0007669"/>
    <property type="project" value="UniProtKB-KW"/>
</dbReference>
<dbReference type="GeneID" id="94838164"/>
<proteinExistence type="predicted"/>
<accession>A0A1J4K9X1</accession>
<dbReference type="RefSeq" id="XP_068360890.1">
    <property type="nucleotide sequence ID" value="XM_068503460.1"/>
</dbReference>
<name>A0A1J4K9X1_9EUKA</name>
<sequence>MEFENIAFDSFEEENNDLLKFAINVFQDFDLLYYYQINCETIFNIIYHAREAYSSFVIYHNWAHAIDILHFVTFIGKQLYNRKKILKFDLLVLFLAALFQDAGHQGYTIHDTLDDDASNSIEIPRPNYNNSLNVDQSPENVNHCTLMMRLLSSHDSNPFKYMKSDDQKKAWKFLFKLVSATDPINHFSLIKKGNEMKEIH</sequence>
<comment type="caution">
    <text evidence="4">The sequence shown here is derived from an EMBL/GenBank/DDBJ whole genome shotgun (WGS) entry which is preliminary data.</text>
</comment>
<evidence type="ECO:0000259" key="3">
    <source>
        <dbReference type="PROSITE" id="PS51845"/>
    </source>
</evidence>
<dbReference type="InterPro" id="IPR036971">
    <property type="entry name" value="PDEase_catalytic_dom_sf"/>
</dbReference>
<dbReference type="Proteomes" id="UP000179807">
    <property type="component" value="Unassembled WGS sequence"/>
</dbReference>
<evidence type="ECO:0000256" key="2">
    <source>
        <dbReference type="ARBA" id="ARBA00022801"/>
    </source>
</evidence>
<feature type="domain" description="PDEase" evidence="3">
    <location>
        <begin position="1"/>
        <end position="200"/>
    </location>
</feature>
<dbReference type="GO" id="GO:0004114">
    <property type="term" value="F:3',5'-cyclic-nucleotide phosphodiesterase activity"/>
    <property type="evidence" value="ECO:0007669"/>
    <property type="project" value="InterPro"/>
</dbReference>
<evidence type="ECO:0000256" key="1">
    <source>
        <dbReference type="ARBA" id="ARBA00022723"/>
    </source>
</evidence>
<dbReference type="GO" id="GO:0007165">
    <property type="term" value="P:signal transduction"/>
    <property type="evidence" value="ECO:0007669"/>
    <property type="project" value="InterPro"/>
</dbReference>